<gene>
    <name evidence="3" type="ORF">IPL58_13425</name>
</gene>
<evidence type="ECO:0000256" key="2">
    <source>
        <dbReference type="SAM" id="Phobius"/>
    </source>
</evidence>
<organism evidence="3 4">
    <name type="scientific">Candidatus Proximibacter danicus</name>
    <dbReference type="NCBI Taxonomy" id="2954365"/>
    <lineage>
        <taxon>Bacteria</taxon>
        <taxon>Pseudomonadati</taxon>
        <taxon>Pseudomonadota</taxon>
        <taxon>Betaproteobacteria</taxon>
        <taxon>Candidatus Proximibacter</taxon>
    </lineage>
</organism>
<dbReference type="EMBL" id="JADJUC010000020">
    <property type="protein sequence ID" value="MBK8524968.1"/>
    <property type="molecule type" value="Genomic_DNA"/>
</dbReference>
<evidence type="ECO:0000256" key="1">
    <source>
        <dbReference type="SAM" id="MobiDB-lite"/>
    </source>
</evidence>
<evidence type="ECO:0000313" key="3">
    <source>
        <dbReference type="EMBL" id="MBK8524968.1"/>
    </source>
</evidence>
<comment type="caution">
    <text evidence="3">The sequence shown here is derived from an EMBL/GenBank/DDBJ whole genome shotgun (WGS) entry which is preliminary data.</text>
</comment>
<dbReference type="AlphaFoldDB" id="A0A9D7PS79"/>
<keyword evidence="2" id="KW-0812">Transmembrane</keyword>
<dbReference type="Proteomes" id="UP000886689">
    <property type="component" value="Unassembled WGS sequence"/>
</dbReference>
<accession>A0A9D7PS79</accession>
<feature type="region of interest" description="Disordered" evidence="1">
    <location>
        <begin position="53"/>
        <end position="78"/>
    </location>
</feature>
<evidence type="ECO:0000313" key="4">
    <source>
        <dbReference type="Proteomes" id="UP000886689"/>
    </source>
</evidence>
<feature type="transmembrane region" description="Helical" evidence="2">
    <location>
        <begin position="20"/>
        <end position="39"/>
    </location>
</feature>
<keyword evidence="2" id="KW-0472">Membrane</keyword>
<sequence length="78" mass="8076">MASYPVAEAEAVSRERMVSIIVAGVLACAVLIAMMSILLQRLVLTPLGGEPSRAAEAAAHRRRSGGRGGDAPGRYAKA</sequence>
<reference evidence="3" key="1">
    <citation type="submission" date="2020-10" db="EMBL/GenBank/DDBJ databases">
        <title>Connecting structure to function with the recovery of over 1000 high-quality activated sludge metagenome-assembled genomes encoding full-length rRNA genes using long-read sequencing.</title>
        <authorList>
            <person name="Singleton C.M."/>
            <person name="Petriglieri F."/>
            <person name="Kristensen J.M."/>
            <person name="Kirkegaard R.H."/>
            <person name="Michaelsen T.Y."/>
            <person name="Andersen M.H."/>
            <person name="Karst S.M."/>
            <person name="Dueholm M.S."/>
            <person name="Nielsen P.H."/>
            <person name="Albertsen M."/>
        </authorList>
    </citation>
    <scope>NUCLEOTIDE SEQUENCE</scope>
    <source>
        <strain evidence="3">Hirt_18-Q3-R61-65_BATAC.395</strain>
    </source>
</reference>
<name>A0A9D7PS79_9PROT</name>
<proteinExistence type="predicted"/>
<protein>
    <submittedName>
        <fullName evidence="3">Uncharacterized protein</fullName>
    </submittedName>
</protein>
<keyword evidence="2" id="KW-1133">Transmembrane helix</keyword>